<accession>A0LL17</accession>
<evidence type="ECO:0000259" key="1">
    <source>
        <dbReference type="Pfam" id="PF01272"/>
    </source>
</evidence>
<proteinExistence type="predicted"/>
<evidence type="ECO:0000313" key="4">
    <source>
        <dbReference type="Proteomes" id="UP000001784"/>
    </source>
</evidence>
<dbReference type="InterPro" id="IPR029462">
    <property type="entry name" value="Rnk_N"/>
</dbReference>
<dbReference type="STRING" id="335543.Sfum_2439"/>
<dbReference type="InterPro" id="IPR001437">
    <property type="entry name" value="Tscrpt_elong_fac_GreA/B_C"/>
</dbReference>
<dbReference type="Gene3D" id="1.10.286.20">
    <property type="match status" value="1"/>
</dbReference>
<dbReference type="FunCoup" id="A0LL17">
    <property type="interactions" value="63"/>
</dbReference>
<dbReference type="NCBIfam" id="NF004396">
    <property type="entry name" value="PRK05753.1"/>
    <property type="match status" value="1"/>
</dbReference>
<protein>
    <submittedName>
        <fullName evidence="3">GreA/GreB family elongation factor</fullName>
    </submittedName>
</protein>
<organism evidence="3 4">
    <name type="scientific">Syntrophobacter fumaroxidans (strain DSM 10017 / MPOB)</name>
    <dbReference type="NCBI Taxonomy" id="335543"/>
    <lineage>
        <taxon>Bacteria</taxon>
        <taxon>Pseudomonadati</taxon>
        <taxon>Thermodesulfobacteriota</taxon>
        <taxon>Syntrophobacteria</taxon>
        <taxon>Syntrophobacterales</taxon>
        <taxon>Syntrophobacteraceae</taxon>
        <taxon>Syntrophobacter</taxon>
    </lineage>
</organism>
<dbReference type="InterPro" id="IPR023459">
    <property type="entry name" value="Tscrpt_elong_fac_GreA/B_fam"/>
</dbReference>
<name>A0LL17_SYNFM</name>
<dbReference type="eggNOG" id="COG0782">
    <property type="taxonomic scope" value="Bacteria"/>
</dbReference>
<dbReference type="GO" id="GO:0006354">
    <property type="term" value="P:DNA-templated transcription elongation"/>
    <property type="evidence" value="ECO:0007669"/>
    <property type="project" value="TreeGrafter"/>
</dbReference>
<dbReference type="AlphaFoldDB" id="A0LL17"/>
<feature type="domain" description="Regulator of nucleoside diphosphate kinase N-terminal" evidence="2">
    <location>
        <begin position="5"/>
        <end position="50"/>
    </location>
</feature>
<dbReference type="GO" id="GO:0032784">
    <property type="term" value="P:regulation of DNA-templated transcription elongation"/>
    <property type="evidence" value="ECO:0007669"/>
    <property type="project" value="InterPro"/>
</dbReference>
<gene>
    <name evidence="3" type="ordered locus">Sfum_2439</name>
</gene>
<dbReference type="SUPFAM" id="SSF54534">
    <property type="entry name" value="FKBP-like"/>
    <property type="match status" value="1"/>
</dbReference>
<keyword evidence="3" id="KW-0648">Protein biosynthesis</keyword>
<dbReference type="InParanoid" id="A0LL17"/>
<dbReference type="GO" id="GO:0003677">
    <property type="term" value="F:DNA binding"/>
    <property type="evidence" value="ECO:0007669"/>
    <property type="project" value="InterPro"/>
</dbReference>
<keyword evidence="3" id="KW-0251">Elongation factor</keyword>
<dbReference type="Pfam" id="PF01272">
    <property type="entry name" value="GreA_GreB"/>
    <property type="match status" value="1"/>
</dbReference>
<feature type="domain" description="Transcription elongation factor GreA/GreB C-terminal" evidence="1">
    <location>
        <begin position="56"/>
        <end position="131"/>
    </location>
</feature>
<keyword evidence="4" id="KW-1185">Reference proteome</keyword>
<dbReference type="OrthoDB" id="192847at2"/>
<dbReference type="GO" id="GO:0070063">
    <property type="term" value="F:RNA polymerase binding"/>
    <property type="evidence" value="ECO:0007669"/>
    <property type="project" value="InterPro"/>
</dbReference>
<dbReference type="EMBL" id="CP000478">
    <property type="protein sequence ID" value="ABK18119.1"/>
    <property type="molecule type" value="Genomic_DNA"/>
</dbReference>
<evidence type="ECO:0000313" key="3">
    <source>
        <dbReference type="EMBL" id="ABK18119.1"/>
    </source>
</evidence>
<dbReference type="PANTHER" id="PTHR30437">
    <property type="entry name" value="TRANSCRIPTION ELONGATION FACTOR GREA"/>
    <property type="match status" value="1"/>
</dbReference>
<sequence length="141" mass="16147">MAKRRKIYVSDYDMKRLEKLIELLSEDEWDDRDTKHLQVLEEELRKAEVVAARNIPRDTVTMNSKVRVKDLDTGIETIYHLVFPGEADVKQNRISVLAPIGTALIGYAVGDVIQWNVPAGTKKLRIEEILYQPEAAGDFHL</sequence>
<dbReference type="Pfam" id="PF14760">
    <property type="entry name" value="Rnk_N"/>
    <property type="match status" value="1"/>
</dbReference>
<reference evidence="3 4" key="1">
    <citation type="submission" date="2006-10" db="EMBL/GenBank/DDBJ databases">
        <title>Complete sequence of Syntrophobacter fumaroxidans MPOB.</title>
        <authorList>
            <consortium name="US DOE Joint Genome Institute"/>
            <person name="Copeland A."/>
            <person name="Lucas S."/>
            <person name="Lapidus A."/>
            <person name="Barry K."/>
            <person name="Detter J.C."/>
            <person name="Glavina del Rio T."/>
            <person name="Hammon N."/>
            <person name="Israni S."/>
            <person name="Pitluck S."/>
            <person name="Goltsman E.G."/>
            <person name="Martinez M."/>
            <person name="Schmutz J."/>
            <person name="Larimer F."/>
            <person name="Land M."/>
            <person name="Hauser L."/>
            <person name="Kyrpides N."/>
            <person name="Kim E."/>
            <person name="Boone D.R."/>
            <person name="Brockman F."/>
            <person name="Culley D."/>
            <person name="Ferry J."/>
            <person name="Gunsalus R."/>
            <person name="McInerney M.J."/>
            <person name="Morrison M."/>
            <person name="Plugge C."/>
            <person name="Rohlin L."/>
            <person name="Scholten J."/>
            <person name="Sieber J."/>
            <person name="Stams A.J.M."/>
            <person name="Worm P."/>
            <person name="Henstra A.M."/>
            <person name="Richardson P."/>
        </authorList>
    </citation>
    <scope>NUCLEOTIDE SEQUENCE [LARGE SCALE GENOMIC DNA]</scope>
    <source>
        <strain evidence="4">DSM 10017 / MPOB</strain>
    </source>
</reference>
<dbReference type="PANTHER" id="PTHR30437:SF5">
    <property type="entry name" value="REGULATOR OF NUCLEOSIDE DIPHOSPHATE KINASE"/>
    <property type="match status" value="1"/>
</dbReference>
<dbReference type="Proteomes" id="UP000001784">
    <property type="component" value="Chromosome"/>
</dbReference>
<dbReference type="KEGG" id="sfu:Sfum_2439"/>
<dbReference type="RefSeq" id="WP_011699287.1">
    <property type="nucleotide sequence ID" value="NC_008554.1"/>
</dbReference>
<dbReference type="Gene3D" id="3.10.50.30">
    <property type="entry name" value="Transcription elongation factor, GreA/GreB, C-terminal domain"/>
    <property type="match status" value="1"/>
</dbReference>
<dbReference type="InterPro" id="IPR036953">
    <property type="entry name" value="GreA/GreB_C_sf"/>
</dbReference>
<dbReference type="GO" id="GO:0003746">
    <property type="term" value="F:translation elongation factor activity"/>
    <property type="evidence" value="ECO:0007669"/>
    <property type="project" value="UniProtKB-KW"/>
</dbReference>
<dbReference type="HOGENOM" id="CLU_120358_1_0_7"/>
<evidence type="ECO:0000259" key="2">
    <source>
        <dbReference type="Pfam" id="PF14760"/>
    </source>
</evidence>